<protein>
    <submittedName>
        <fullName evidence="1">Uncharacterized protein</fullName>
    </submittedName>
</protein>
<proteinExistence type="predicted"/>
<organism evidence="1">
    <name type="scientific">viral metagenome</name>
    <dbReference type="NCBI Taxonomy" id="1070528"/>
    <lineage>
        <taxon>unclassified sequences</taxon>
        <taxon>metagenomes</taxon>
        <taxon>organismal metagenomes</taxon>
    </lineage>
</organism>
<accession>A0A6C0JDM6</accession>
<sequence>MSCLTKQILINNLPLPTDITEYIKEFCFQDIIIRTKEQKKIVIKNIEKCAIRKIPSRYENFIKCEVLIYMETMKNYKVVKTFVCTDCGQVKKSYHFQRPTKIICYCP</sequence>
<evidence type="ECO:0000313" key="1">
    <source>
        <dbReference type="EMBL" id="QHU03935.1"/>
    </source>
</evidence>
<dbReference type="AlphaFoldDB" id="A0A6C0JDM6"/>
<reference evidence="1" key="1">
    <citation type="journal article" date="2020" name="Nature">
        <title>Giant virus diversity and host interactions through global metagenomics.</title>
        <authorList>
            <person name="Schulz F."/>
            <person name="Roux S."/>
            <person name="Paez-Espino D."/>
            <person name="Jungbluth S."/>
            <person name="Walsh D.A."/>
            <person name="Denef V.J."/>
            <person name="McMahon K.D."/>
            <person name="Konstantinidis K.T."/>
            <person name="Eloe-Fadrosh E.A."/>
            <person name="Kyrpides N.C."/>
            <person name="Woyke T."/>
        </authorList>
    </citation>
    <scope>NUCLEOTIDE SEQUENCE</scope>
    <source>
        <strain evidence="1">GVMAG-M-3300027708-20</strain>
    </source>
</reference>
<dbReference type="EMBL" id="MN740389">
    <property type="protein sequence ID" value="QHU03935.1"/>
    <property type="molecule type" value="Genomic_DNA"/>
</dbReference>
<name>A0A6C0JDM6_9ZZZZ</name>